<dbReference type="OrthoDB" id="329835at2759"/>
<sequence length="440" mass="50890">MERIWIHSPIIKSVADLLASFDQIHSGGINVVSNQDLIDSIEPFNELATCYAQLSIKDLDLNLVDDQYCPLLNACNSLVTILHEPITVHFTQLRLRQLFDHFPRLKSLLTLLDTYDSRLKDIFTGEQNGFDVFLGNNETEQTLQDIKTITSANKTQQIFHAICRYFRNLNFQGSQESFSERRLRILWFASDEQMDVLPVLHLLLNLSRETSLWIDLHYTDMDAVQLAQAEQLFETHLADQIHLNIIYDQTIDLFNNKILEKIPFESFDIVFAANKLQESDDLMRSLINLRHLLVPNGLLLLLELTDVPLYFDLIFGLLDHWWLPSSNARAIHNIHQWTTALQEIGGFEGVEAVMSHYESTIIVARKTISHKILQTLDERINQAWLFFGKNDPQSLGHNIIPLLPCSNVRFLDMCASTIDMIRFVLKTMMNKYKQLYIVFA</sequence>
<accession>A0A819JRS8</accession>
<name>A0A819JRS8_9BILA</name>
<evidence type="ECO:0000313" key="3">
    <source>
        <dbReference type="EMBL" id="CAF3937381.1"/>
    </source>
</evidence>
<dbReference type="EMBL" id="CAJNON010000367">
    <property type="protein sequence ID" value="CAF1223172.1"/>
    <property type="molecule type" value="Genomic_DNA"/>
</dbReference>
<evidence type="ECO:0000313" key="4">
    <source>
        <dbReference type="Proteomes" id="UP000663881"/>
    </source>
</evidence>
<dbReference type="SUPFAM" id="SSF53335">
    <property type="entry name" value="S-adenosyl-L-methionine-dependent methyltransferases"/>
    <property type="match status" value="1"/>
</dbReference>
<dbReference type="GO" id="GO:0016740">
    <property type="term" value="F:transferase activity"/>
    <property type="evidence" value="ECO:0007669"/>
    <property type="project" value="UniProtKB-KW"/>
</dbReference>
<reference evidence="3" key="1">
    <citation type="submission" date="2021-02" db="EMBL/GenBank/DDBJ databases">
        <authorList>
            <person name="Nowell W R."/>
        </authorList>
    </citation>
    <scope>NUCLEOTIDE SEQUENCE</scope>
</reference>
<dbReference type="InterPro" id="IPR050444">
    <property type="entry name" value="Polyketide_Synthase"/>
</dbReference>
<dbReference type="InterPro" id="IPR029063">
    <property type="entry name" value="SAM-dependent_MTases_sf"/>
</dbReference>
<dbReference type="PANTHER" id="PTHR45681">
    <property type="entry name" value="POLYKETIDE SYNTHASE 44-RELATED"/>
    <property type="match status" value="1"/>
</dbReference>
<dbReference type="EMBL" id="CAJOAY010002271">
    <property type="protein sequence ID" value="CAF3937381.1"/>
    <property type="molecule type" value="Genomic_DNA"/>
</dbReference>
<dbReference type="Proteomes" id="UP000663881">
    <property type="component" value="Unassembled WGS sequence"/>
</dbReference>
<dbReference type="Gene3D" id="3.40.50.150">
    <property type="entry name" value="Vaccinia Virus protein VP39"/>
    <property type="match status" value="1"/>
</dbReference>
<keyword evidence="1" id="KW-0808">Transferase</keyword>
<dbReference type="Proteomes" id="UP000663891">
    <property type="component" value="Unassembled WGS sequence"/>
</dbReference>
<evidence type="ECO:0000313" key="2">
    <source>
        <dbReference type="EMBL" id="CAF1223172.1"/>
    </source>
</evidence>
<dbReference type="PANTHER" id="PTHR45681:SF6">
    <property type="entry name" value="POLYKETIDE SYNTHASE 37"/>
    <property type="match status" value="1"/>
</dbReference>
<dbReference type="AlphaFoldDB" id="A0A819JRS8"/>
<comment type="caution">
    <text evidence="3">The sequence shown here is derived from an EMBL/GenBank/DDBJ whole genome shotgun (WGS) entry which is preliminary data.</text>
</comment>
<gene>
    <name evidence="3" type="ORF">OKA104_LOCUS26179</name>
    <name evidence="2" type="ORF">VCS650_LOCUS26834</name>
</gene>
<protein>
    <submittedName>
        <fullName evidence="3">Uncharacterized protein</fullName>
    </submittedName>
</protein>
<proteinExistence type="predicted"/>
<evidence type="ECO:0000256" key="1">
    <source>
        <dbReference type="ARBA" id="ARBA00022679"/>
    </source>
</evidence>
<organism evidence="3 4">
    <name type="scientific">Adineta steineri</name>
    <dbReference type="NCBI Taxonomy" id="433720"/>
    <lineage>
        <taxon>Eukaryota</taxon>
        <taxon>Metazoa</taxon>
        <taxon>Spiralia</taxon>
        <taxon>Gnathifera</taxon>
        <taxon>Rotifera</taxon>
        <taxon>Eurotatoria</taxon>
        <taxon>Bdelloidea</taxon>
        <taxon>Adinetida</taxon>
        <taxon>Adinetidae</taxon>
        <taxon>Adineta</taxon>
    </lineage>
</organism>